<evidence type="ECO:0000256" key="4">
    <source>
        <dbReference type="ARBA" id="ARBA00023163"/>
    </source>
</evidence>
<dbReference type="InterPro" id="IPR036388">
    <property type="entry name" value="WH-like_DNA-bd_sf"/>
</dbReference>
<dbReference type="InterPro" id="IPR000847">
    <property type="entry name" value="LysR_HTH_N"/>
</dbReference>
<organism evidence="6 7">
    <name type="scientific">Buttiauxella agrestis</name>
    <dbReference type="NCBI Taxonomy" id="82977"/>
    <lineage>
        <taxon>Bacteria</taxon>
        <taxon>Pseudomonadati</taxon>
        <taxon>Pseudomonadota</taxon>
        <taxon>Gammaproteobacteria</taxon>
        <taxon>Enterobacterales</taxon>
        <taxon>Enterobacteriaceae</taxon>
        <taxon>Buttiauxella</taxon>
    </lineage>
</organism>
<dbReference type="GO" id="GO:0003700">
    <property type="term" value="F:DNA-binding transcription factor activity"/>
    <property type="evidence" value="ECO:0007669"/>
    <property type="project" value="InterPro"/>
</dbReference>
<evidence type="ECO:0000256" key="1">
    <source>
        <dbReference type="ARBA" id="ARBA00009437"/>
    </source>
</evidence>
<dbReference type="PANTHER" id="PTHR30118">
    <property type="entry name" value="HTH-TYPE TRANSCRIPTIONAL REGULATOR LEUO-RELATED"/>
    <property type="match status" value="1"/>
</dbReference>
<accession>A0A381KQ66</accession>
<dbReference type="Proteomes" id="UP000255528">
    <property type="component" value="Unassembled WGS sequence"/>
</dbReference>
<sequence>MKSLRQELVQINKNKQGLKNKKLDLNLLPVFVKMFNDYSMMKKYDVIDMSFFSTSCPLNKLRDYFDDPLFIRKGRSLIATSFAEELYALINKELTILLVNIQNVSRSSEME</sequence>
<evidence type="ECO:0000259" key="5">
    <source>
        <dbReference type="PROSITE" id="PS50931"/>
    </source>
</evidence>
<dbReference type="SUPFAM" id="SSF46785">
    <property type="entry name" value="Winged helix' DNA-binding domain"/>
    <property type="match status" value="1"/>
</dbReference>
<dbReference type="Gene3D" id="1.10.10.10">
    <property type="entry name" value="Winged helix-like DNA-binding domain superfamily/Winged helix DNA-binding domain"/>
    <property type="match status" value="1"/>
</dbReference>
<dbReference type="RefSeq" id="WP_115632155.1">
    <property type="nucleotide sequence ID" value="NZ_UIGI01000002.1"/>
</dbReference>
<dbReference type="PANTHER" id="PTHR30118:SF15">
    <property type="entry name" value="TRANSCRIPTIONAL REGULATORY PROTEIN"/>
    <property type="match status" value="1"/>
</dbReference>
<evidence type="ECO:0000256" key="2">
    <source>
        <dbReference type="ARBA" id="ARBA00023015"/>
    </source>
</evidence>
<comment type="similarity">
    <text evidence="1">Belongs to the LysR transcriptional regulatory family.</text>
</comment>
<dbReference type="GO" id="GO:0003677">
    <property type="term" value="F:DNA binding"/>
    <property type="evidence" value="ECO:0007669"/>
    <property type="project" value="UniProtKB-KW"/>
</dbReference>
<name>A0A381KQ66_9ENTR</name>
<protein>
    <submittedName>
        <fullName evidence="6">HTH-type transcriptional regulator LeuO</fullName>
    </submittedName>
</protein>
<evidence type="ECO:0000313" key="6">
    <source>
        <dbReference type="EMBL" id="SUY92947.1"/>
    </source>
</evidence>
<keyword evidence="2" id="KW-0805">Transcription regulation</keyword>
<evidence type="ECO:0000256" key="3">
    <source>
        <dbReference type="ARBA" id="ARBA00023125"/>
    </source>
</evidence>
<reference evidence="6 7" key="1">
    <citation type="submission" date="2018-06" db="EMBL/GenBank/DDBJ databases">
        <authorList>
            <consortium name="Pathogen Informatics"/>
            <person name="Doyle S."/>
        </authorList>
    </citation>
    <scope>NUCLEOTIDE SEQUENCE [LARGE SCALE GENOMIC DNA]</scope>
    <source>
        <strain evidence="6 7">NCTC12119</strain>
    </source>
</reference>
<dbReference type="InterPro" id="IPR050389">
    <property type="entry name" value="LysR-type_TF"/>
</dbReference>
<feature type="domain" description="HTH lysR-type" evidence="5">
    <location>
        <begin position="58"/>
        <end position="80"/>
    </location>
</feature>
<dbReference type="InterPro" id="IPR036390">
    <property type="entry name" value="WH_DNA-bd_sf"/>
</dbReference>
<dbReference type="EMBL" id="UIGI01000002">
    <property type="protein sequence ID" value="SUY92947.1"/>
    <property type="molecule type" value="Genomic_DNA"/>
</dbReference>
<proteinExistence type="inferred from homology"/>
<keyword evidence="4" id="KW-0804">Transcription</keyword>
<keyword evidence="3" id="KW-0238">DNA-binding</keyword>
<evidence type="ECO:0000313" key="7">
    <source>
        <dbReference type="Proteomes" id="UP000255528"/>
    </source>
</evidence>
<dbReference type="AlphaFoldDB" id="A0A381KQ66"/>
<gene>
    <name evidence="6" type="primary">leuO_10</name>
    <name evidence="6" type="ORF">NCTC12119_04977</name>
</gene>
<dbReference type="PROSITE" id="PS50931">
    <property type="entry name" value="HTH_LYSR"/>
    <property type="match status" value="1"/>
</dbReference>